<dbReference type="AlphaFoldDB" id="A0A3B0C6V5"/>
<dbReference type="InterPro" id="IPR007055">
    <property type="entry name" value="BON_dom"/>
</dbReference>
<dbReference type="EMBL" id="RBCJ01000003">
    <property type="protein sequence ID" value="RKN80194.1"/>
    <property type="molecule type" value="Genomic_DNA"/>
</dbReference>
<dbReference type="OrthoDB" id="870892at2"/>
<proteinExistence type="predicted"/>
<evidence type="ECO:0000313" key="3">
    <source>
        <dbReference type="EMBL" id="RKN80194.1"/>
    </source>
</evidence>
<dbReference type="RefSeq" id="WP_120713003.1">
    <property type="nucleotide sequence ID" value="NZ_RBCJ01000003.1"/>
</dbReference>
<feature type="domain" description="BON" evidence="2">
    <location>
        <begin position="149"/>
        <end position="217"/>
    </location>
</feature>
<reference evidence="3 4" key="1">
    <citation type="submission" date="2018-10" db="EMBL/GenBank/DDBJ databases">
        <title>Ulvibacterium marinum gen. nov., sp. nov., a novel marine bacterium of the family Flavobacteriaceae, isolated from a culture of the green alga Ulva prolifera.</title>
        <authorList>
            <person name="Zhang Z."/>
        </authorList>
    </citation>
    <scope>NUCLEOTIDE SEQUENCE [LARGE SCALE GENOMIC DNA]</scope>
    <source>
        <strain evidence="3 4">CCMM003</strain>
    </source>
</reference>
<evidence type="ECO:0000313" key="4">
    <source>
        <dbReference type="Proteomes" id="UP000276603"/>
    </source>
</evidence>
<dbReference type="Gene3D" id="3.30.1340.30">
    <property type="match status" value="3"/>
</dbReference>
<sequence length="222" mass="24461">MKTDAEIKQDVLDELAWQPDIDETQMGVIVEDGVVTLSGVVNRYGKKIAAEKAAKNVAGVKAVAEDIEVKYGDEYKKTDKEIAKAVVNALEWNASVPKEKVMVRVDDGYVHLSGELPWAYQKKAAKRTVQNLLGVKGVINNIGIEQKVKPVEVKDRITKAFERSASINASHIEVKAEGHTVKLSGTVTSIKEKDEAEKAAFRAPGVLQVKNELRVQFYPSFV</sequence>
<dbReference type="Proteomes" id="UP000276603">
    <property type="component" value="Unassembled WGS sequence"/>
</dbReference>
<keyword evidence="1" id="KW-0732">Signal</keyword>
<dbReference type="PROSITE" id="PS50914">
    <property type="entry name" value="BON"/>
    <property type="match status" value="3"/>
</dbReference>
<feature type="domain" description="BON" evidence="2">
    <location>
        <begin position="3"/>
        <end position="71"/>
    </location>
</feature>
<dbReference type="PANTHER" id="PTHR34606:SF4">
    <property type="entry name" value="OUTER MEMBRANE LIPOPROTEIN DOLP"/>
    <property type="match status" value="1"/>
</dbReference>
<comment type="caution">
    <text evidence="3">The sequence shown here is derived from an EMBL/GenBank/DDBJ whole genome shotgun (WGS) entry which is preliminary data.</text>
</comment>
<dbReference type="InterPro" id="IPR051686">
    <property type="entry name" value="Lipoprotein_DolP"/>
</dbReference>
<dbReference type="PANTHER" id="PTHR34606">
    <property type="entry name" value="BON DOMAIN-CONTAINING PROTEIN"/>
    <property type="match status" value="1"/>
</dbReference>
<dbReference type="InterPro" id="IPR014004">
    <property type="entry name" value="Transpt-assoc_nodulatn_dom_bac"/>
</dbReference>
<evidence type="ECO:0000259" key="2">
    <source>
        <dbReference type="PROSITE" id="PS50914"/>
    </source>
</evidence>
<keyword evidence="4" id="KW-1185">Reference proteome</keyword>
<gene>
    <name evidence="3" type="ORF">D7Z94_18325</name>
</gene>
<dbReference type="SMART" id="SM00749">
    <property type="entry name" value="BON"/>
    <property type="match status" value="3"/>
</dbReference>
<organism evidence="3 4">
    <name type="scientific">Ulvibacterium marinum</name>
    <dbReference type="NCBI Taxonomy" id="2419782"/>
    <lineage>
        <taxon>Bacteria</taxon>
        <taxon>Pseudomonadati</taxon>
        <taxon>Bacteroidota</taxon>
        <taxon>Flavobacteriia</taxon>
        <taxon>Flavobacteriales</taxon>
        <taxon>Flavobacteriaceae</taxon>
        <taxon>Ulvibacterium</taxon>
    </lineage>
</organism>
<evidence type="ECO:0000256" key="1">
    <source>
        <dbReference type="ARBA" id="ARBA00022729"/>
    </source>
</evidence>
<feature type="domain" description="BON" evidence="2">
    <location>
        <begin position="78"/>
        <end position="146"/>
    </location>
</feature>
<name>A0A3B0C6V5_9FLAO</name>
<dbReference type="Pfam" id="PF04972">
    <property type="entry name" value="BON"/>
    <property type="match status" value="3"/>
</dbReference>
<accession>A0A3B0C6V5</accession>
<protein>
    <submittedName>
        <fullName evidence="3">BON domain-containing protein</fullName>
    </submittedName>
</protein>